<dbReference type="InterPro" id="IPR042229">
    <property type="entry name" value="Listeria/Bacterioides_rpt_sf"/>
</dbReference>
<dbReference type="Proteomes" id="UP001524473">
    <property type="component" value="Unassembled WGS sequence"/>
</dbReference>
<evidence type="ECO:0000256" key="1">
    <source>
        <dbReference type="ARBA" id="ARBA00004196"/>
    </source>
</evidence>
<evidence type="ECO:0000256" key="3">
    <source>
        <dbReference type="SAM" id="SignalP"/>
    </source>
</evidence>
<dbReference type="PROSITE" id="PS51272">
    <property type="entry name" value="SLH"/>
    <property type="match status" value="3"/>
</dbReference>
<dbReference type="SUPFAM" id="SSF51126">
    <property type="entry name" value="Pectin lyase-like"/>
    <property type="match status" value="1"/>
</dbReference>
<comment type="subcellular location">
    <subcellularLocation>
        <location evidence="1">Cell envelope</location>
    </subcellularLocation>
</comment>
<dbReference type="InterPro" id="IPR012334">
    <property type="entry name" value="Pectin_lyas_fold"/>
</dbReference>
<dbReference type="NCBIfam" id="TIGR02543">
    <property type="entry name" value="List_Bact_rpt"/>
    <property type="match status" value="1"/>
</dbReference>
<feature type="domain" description="SLH" evidence="4">
    <location>
        <begin position="1033"/>
        <end position="1089"/>
    </location>
</feature>
<evidence type="ECO:0000313" key="6">
    <source>
        <dbReference type="Proteomes" id="UP001524473"/>
    </source>
</evidence>
<dbReference type="Gene3D" id="2.160.20.10">
    <property type="entry name" value="Single-stranded right-handed beta-helix, Pectin lyase-like"/>
    <property type="match status" value="1"/>
</dbReference>
<proteinExistence type="predicted"/>
<evidence type="ECO:0000259" key="4">
    <source>
        <dbReference type="PROSITE" id="PS51272"/>
    </source>
</evidence>
<keyword evidence="6" id="KW-1185">Reference proteome</keyword>
<keyword evidence="2" id="KW-0677">Repeat</keyword>
<feature type="chain" id="PRO_5047254319" evidence="3">
    <location>
        <begin position="32"/>
        <end position="1199"/>
    </location>
</feature>
<dbReference type="EMBL" id="JANFZH010000003">
    <property type="protein sequence ID" value="MCQ4838755.1"/>
    <property type="molecule type" value="Genomic_DNA"/>
</dbReference>
<name>A0ABT1RWP1_9FIRM</name>
<dbReference type="GeneID" id="90533924"/>
<gene>
    <name evidence="5" type="ORF">NE695_02365</name>
</gene>
<dbReference type="RefSeq" id="WP_066867413.1">
    <property type="nucleotide sequence ID" value="NZ_CABKVV010000014.1"/>
</dbReference>
<dbReference type="InterPro" id="IPR011050">
    <property type="entry name" value="Pectin_lyase_fold/virulence"/>
</dbReference>
<dbReference type="InterPro" id="IPR051465">
    <property type="entry name" value="Cell_Envelope_Struct_Comp"/>
</dbReference>
<evidence type="ECO:0000313" key="5">
    <source>
        <dbReference type="EMBL" id="MCQ4838755.1"/>
    </source>
</evidence>
<sequence>MKKIKQIGNKFLAVLLTAAMVFALSPLPAEAAVSNNSMPEVYVYERSLKWDGTEENPTTWVMALDWVQDGGTVYVMDESISIKNGSDASTLAAKTEGKHITLKPYNGSRTDLNLEDPLLKYQYSGDCTVSNLTFDGDSLAADTYNYSMVYVDQGTLTLQNCRLENHQNNNYGAALDLYSGATVNLEGTTIANNKTGTKSGGGTAAAGGVTVNGTLRVDGNSSITGNYLYDDDENPLDILVSHGGKVFLDGGAEVGTIGFSSSKTNSDKVCFTSALEHEIAFRMHKYYNNTALLAAFNTGDVLAEGMDGFQLTTEDLAKINITKANKPIYYVEQNSGKQAYVNRDCTIYLSDELNTEQGSFSVSARPQGHEGRPLGSTVTIKPAPKEGYQYRAGTIRVKGYNYPYTDYTSSLTPLSDGSGWTLIMPDDIVLYAEFEDAKAPQTVFDPSHLNEDGSFAYTLVAGEDVSMPLTMENSTVFEEDDTVPQPLISFALADPDSDIIRLDGNVIIPLKLGSTVVNASAEKTDSHRALLQPITVKVVRPLAVALTAAAYKQENGLEFVPSYTDGSEEPYTIDDTTRFLGLRKTGDTALTVFPQGSWNWDQAYTQSFEGLEADTEYELVLRADDRRTSPKTAEYILKFRTPEAGSEDTGGISGEVEGTGDITVRVERGNTVIASQTGLKTGERFQFTHLPDGFYNLVATNGQYTVTVMVQVQNGGTTELNVVYVGTKQSIVKVEQGAPPVAADKLGSLFEEEIYKGDDQAPETVKNGGTVEIKLTAALPDDTGADKTPVEAIAARAVNEGKTVGLQVNLTVDMVIKPSDPDLLGTTKPLTDTGALVEIALPLPEEVRGKTGYQILRYHGAAVDSLRKIKVTDKPVEESFYISGGYAHIFAHKFSTYAIAYDQGAGGHSSGVCTLVFETNGGGKLAAQEYPYGTTVRLEKTPWREGYTFLGWYSDRELTRPVTELVMNGSRTVYAKWKVTEIPAALNGTDHNAYLVGFEDGTVRPDAPVTRAEVAMIFYRLLKEDVRIQFETEQNPFADVNAPSWYNTAVSTLAGMGILNGRTSASFAPGQPITRGEFAAVAARFSGESYSGGDLFPDIKTHWAKESINLAASLGWVGGLQDGTFAPESSITRAEAVTLVNRMLLRLPAGKESLLPEMRTWPDNADENQWYYLAVQEASNSHNYQLDGDGVHENWTSLQ</sequence>
<feature type="domain" description="SLH" evidence="4">
    <location>
        <begin position="965"/>
        <end position="1032"/>
    </location>
</feature>
<feature type="domain" description="SLH" evidence="4">
    <location>
        <begin position="1091"/>
        <end position="1154"/>
    </location>
</feature>
<organism evidence="5 6">
    <name type="scientific">Neglectibacter timonensis</name>
    <dbReference type="NCBI Taxonomy" id="1776382"/>
    <lineage>
        <taxon>Bacteria</taxon>
        <taxon>Bacillati</taxon>
        <taxon>Bacillota</taxon>
        <taxon>Clostridia</taxon>
        <taxon>Eubacteriales</taxon>
        <taxon>Oscillospiraceae</taxon>
        <taxon>Neglectibacter</taxon>
    </lineage>
</organism>
<dbReference type="Pfam" id="PF09479">
    <property type="entry name" value="Flg_new"/>
    <property type="match status" value="1"/>
</dbReference>
<keyword evidence="3" id="KW-0732">Signal</keyword>
<accession>A0ABT1RWP1</accession>
<protein>
    <submittedName>
        <fullName evidence="5">S-layer homology domain-containing protein</fullName>
    </submittedName>
</protein>
<dbReference type="InterPro" id="IPR001119">
    <property type="entry name" value="SLH_dom"/>
</dbReference>
<reference evidence="5 6" key="1">
    <citation type="submission" date="2022-06" db="EMBL/GenBank/DDBJ databases">
        <title>Isolation of gut microbiota from human fecal samples.</title>
        <authorList>
            <person name="Pamer E.G."/>
            <person name="Barat B."/>
            <person name="Waligurski E."/>
            <person name="Medina S."/>
            <person name="Paddock L."/>
            <person name="Mostad J."/>
        </authorList>
    </citation>
    <scope>NUCLEOTIDE SEQUENCE [LARGE SCALE GENOMIC DNA]</scope>
    <source>
        <strain evidence="5 6">DFI.9.73</strain>
    </source>
</reference>
<comment type="caution">
    <text evidence="5">The sequence shown here is derived from an EMBL/GenBank/DDBJ whole genome shotgun (WGS) entry which is preliminary data.</text>
</comment>
<evidence type="ECO:0000256" key="2">
    <source>
        <dbReference type="ARBA" id="ARBA00022737"/>
    </source>
</evidence>
<feature type="signal peptide" evidence="3">
    <location>
        <begin position="1"/>
        <end position="31"/>
    </location>
</feature>
<dbReference type="Gene3D" id="2.60.40.4270">
    <property type="entry name" value="Listeria-Bacteroides repeat domain"/>
    <property type="match status" value="1"/>
</dbReference>
<dbReference type="Pfam" id="PF00395">
    <property type="entry name" value="SLH"/>
    <property type="match status" value="3"/>
</dbReference>
<dbReference type="PANTHER" id="PTHR43308">
    <property type="entry name" value="OUTER MEMBRANE PROTEIN ALPHA-RELATED"/>
    <property type="match status" value="1"/>
</dbReference>
<dbReference type="InterPro" id="IPR013378">
    <property type="entry name" value="InlB-like_B-rpt"/>
</dbReference>